<keyword evidence="15" id="KW-1185">Reference proteome</keyword>
<keyword evidence="5 14" id="KW-0808">Transferase</keyword>
<dbReference type="GO" id="GO:0004315">
    <property type="term" value="F:3-oxoacyl-[acyl-carrier-protein] synthase activity"/>
    <property type="evidence" value="ECO:0007669"/>
    <property type="project" value="InterPro"/>
</dbReference>
<dbReference type="InterPro" id="IPR014031">
    <property type="entry name" value="Ketoacyl_synth_C"/>
</dbReference>
<dbReference type="SUPFAM" id="SSF55048">
    <property type="entry name" value="Probable ACP-binding domain of malonyl-CoA ACP transacylase"/>
    <property type="match status" value="1"/>
</dbReference>
<gene>
    <name evidence="14" type="ORF">BZB76_6446</name>
</gene>
<dbReference type="SMART" id="SM00822">
    <property type="entry name" value="PKS_KR"/>
    <property type="match status" value="1"/>
</dbReference>
<dbReference type="InterPro" id="IPR009081">
    <property type="entry name" value="PP-bd_ACP"/>
</dbReference>
<dbReference type="InterPro" id="IPR049551">
    <property type="entry name" value="PKS_DH_C"/>
</dbReference>
<dbReference type="SUPFAM" id="SSF51735">
    <property type="entry name" value="NAD(P)-binding Rossmann-fold domains"/>
    <property type="match status" value="2"/>
</dbReference>
<dbReference type="PROSITE" id="PS52004">
    <property type="entry name" value="KS3_2"/>
    <property type="match status" value="1"/>
</dbReference>
<reference evidence="14 15" key="1">
    <citation type="submission" date="2018-10" db="EMBL/GenBank/DDBJ databases">
        <title>Genomic Encyclopedia of Archaeal and Bacterial Type Strains, Phase II (KMG-II): from individual species to whole genera.</title>
        <authorList>
            <person name="Goeker M."/>
        </authorList>
    </citation>
    <scope>NUCLEOTIDE SEQUENCE [LARGE SCALE GENOMIC DNA]</scope>
    <source>
        <strain evidence="14 15">DSM 43383</strain>
    </source>
</reference>
<dbReference type="InterPro" id="IPR015083">
    <property type="entry name" value="NorB/c/GfsB-D-like_docking"/>
</dbReference>
<dbReference type="InterPro" id="IPR032821">
    <property type="entry name" value="PKS_assoc"/>
</dbReference>
<dbReference type="SMART" id="SM00827">
    <property type="entry name" value="PKS_AT"/>
    <property type="match status" value="1"/>
</dbReference>
<dbReference type="GO" id="GO:0004312">
    <property type="term" value="F:fatty acid synthase activity"/>
    <property type="evidence" value="ECO:0007669"/>
    <property type="project" value="TreeGrafter"/>
</dbReference>
<organism evidence="14 15">
    <name type="scientific">Actinomadura pelletieri DSM 43383</name>
    <dbReference type="NCBI Taxonomy" id="1120940"/>
    <lineage>
        <taxon>Bacteria</taxon>
        <taxon>Bacillati</taxon>
        <taxon>Actinomycetota</taxon>
        <taxon>Actinomycetes</taxon>
        <taxon>Streptosporangiales</taxon>
        <taxon>Thermomonosporaceae</taxon>
        <taxon>Actinomadura</taxon>
    </lineage>
</organism>
<dbReference type="InterPro" id="IPR020806">
    <property type="entry name" value="PKS_PP-bd"/>
</dbReference>
<dbReference type="FunFam" id="3.40.47.10:FF:000019">
    <property type="entry name" value="Polyketide synthase type I"/>
    <property type="match status" value="1"/>
</dbReference>
<dbReference type="InterPro" id="IPR042104">
    <property type="entry name" value="PKS_dehydratase_sf"/>
</dbReference>
<name>A0A495QA61_9ACTN</name>
<evidence type="ECO:0000313" key="15">
    <source>
        <dbReference type="Proteomes" id="UP000274601"/>
    </source>
</evidence>
<dbReference type="Pfam" id="PF16197">
    <property type="entry name" value="KAsynt_C_assoc"/>
    <property type="match status" value="1"/>
</dbReference>
<dbReference type="InterPro" id="IPR001227">
    <property type="entry name" value="Ac_transferase_dom_sf"/>
</dbReference>
<dbReference type="InterPro" id="IPR018201">
    <property type="entry name" value="Ketoacyl_synth_AS"/>
</dbReference>
<evidence type="ECO:0000256" key="9">
    <source>
        <dbReference type="PROSITE-ProRule" id="PRU01363"/>
    </source>
</evidence>
<dbReference type="GO" id="GO:0031177">
    <property type="term" value="F:phosphopantetheine binding"/>
    <property type="evidence" value="ECO:0007669"/>
    <property type="project" value="InterPro"/>
</dbReference>
<evidence type="ECO:0000259" key="12">
    <source>
        <dbReference type="PROSITE" id="PS52004"/>
    </source>
</evidence>
<dbReference type="Proteomes" id="UP000274601">
    <property type="component" value="Unassembled WGS sequence"/>
</dbReference>
<dbReference type="PANTHER" id="PTHR43775:SF51">
    <property type="entry name" value="INACTIVE PHENOLPHTHIOCEROL SYNTHESIS POLYKETIDE SYNTHASE TYPE I PKS1-RELATED"/>
    <property type="match status" value="1"/>
</dbReference>
<proteinExistence type="predicted"/>
<dbReference type="SMART" id="SM00826">
    <property type="entry name" value="PKS_DH"/>
    <property type="match status" value="1"/>
</dbReference>
<dbReference type="FunFam" id="3.40.366.10:FF:000002">
    <property type="entry name" value="Probable polyketide synthase 2"/>
    <property type="match status" value="1"/>
</dbReference>
<dbReference type="InterPro" id="IPR013968">
    <property type="entry name" value="PKS_KR"/>
</dbReference>
<dbReference type="InterPro" id="IPR016036">
    <property type="entry name" value="Malonyl_transacylase_ACP-bd"/>
</dbReference>
<dbReference type="Pfam" id="PF00109">
    <property type="entry name" value="ketoacyl-synt"/>
    <property type="match status" value="1"/>
</dbReference>
<dbReference type="PANTHER" id="PTHR43775">
    <property type="entry name" value="FATTY ACID SYNTHASE"/>
    <property type="match status" value="1"/>
</dbReference>
<keyword evidence="4" id="KW-0597">Phosphoprotein</keyword>
<dbReference type="InterPro" id="IPR036736">
    <property type="entry name" value="ACP-like_sf"/>
</dbReference>
<feature type="region of interest" description="Disordered" evidence="10">
    <location>
        <begin position="1747"/>
        <end position="1766"/>
    </location>
</feature>
<dbReference type="FunFam" id="1.10.1200.10:FF:000007">
    <property type="entry name" value="Probable polyketide synthase pks17"/>
    <property type="match status" value="1"/>
</dbReference>
<dbReference type="Gene3D" id="3.30.70.3290">
    <property type="match status" value="1"/>
</dbReference>
<comment type="cofactor">
    <cofactor evidence="1">
        <name>pantetheine 4'-phosphate</name>
        <dbReference type="ChEBI" id="CHEBI:47942"/>
    </cofactor>
</comment>
<dbReference type="CDD" id="cd00833">
    <property type="entry name" value="PKS"/>
    <property type="match status" value="1"/>
</dbReference>
<feature type="region of interest" description="C-terminal hotdog fold" evidence="9">
    <location>
        <begin position="1031"/>
        <end position="1163"/>
    </location>
</feature>
<dbReference type="InterPro" id="IPR014043">
    <property type="entry name" value="Acyl_transferase_dom"/>
</dbReference>
<dbReference type="InterPro" id="IPR020841">
    <property type="entry name" value="PKS_Beta-ketoAc_synthase_dom"/>
</dbReference>
<dbReference type="SUPFAM" id="SSF47336">
    <property type="entry name" value="ACP-like"/>
    <property type="match status" value="1"/>
</dbReference>
<keyword evidence="3" id="KW-0596">Phosphopantetheine</keyword>
<dbReference type="InterPro" id="IPR057326">
    <property type="entry name" value="KR_dom"/>
</dbReference>
<dbReference type="RefSeq" id="WP_170180853.1">
    <property type="nucleotide sequence ID" value="NZ_RBWU01000008.1"/>
</dbReference>
<evidence type="ECO:0000256" key="6">
    <source>
        <dbReference type="ARBA" id="ARBA00023194"/>
    </source>
</evidence>
<dbReference type="InterPro" id="IPR016035">
    <property type="entry name" value="Acyl_Trfase/lysoPLipase"/>
</dbReference>
<dbReference type="EMBL" id="RBWU01000008">
    <property type="protein sequence ID" value="RKS68196.1"/>
    <property type="molecule type" value="Genomic_DNA"/>
</dbReference>
<evidence type="ECO:0000256" key="5">
    <source>
        <dbReference type="ARBA" id="ARBA00022679"/>
    </source>
</evidence>
<keyword evidence="8" id="KW-0012">Acyltransferase</keyword>
<dbReference type="CDD" id="cd08956">
    <property type="entry name" value="KR_3_FAS_SDR_x"/>
    <property type="match status" value="1"/>
</dbReference>
<feature type="domain" description="Carrier" evidence="11">
    <location>
        <begin position="1625"/>
        <end position="1700"/>
    </location>
</feature>
<keyword evidence="7" id="KW-0511">Multifunctional enzyme</keyword>
<dbReference type="PROSITE" id="PS52019">
    <property type="entry name" value="PKS_MFAS_DH"/>
    <property type="match status" value="1"/>
</dbReference>
<dbReference type="Gene3D" id="3.40.366.10">
    <property type="entry name" value="Malonyl-Coenzyme A Acyl Carrier Protein, domain 2"/>
    <property type="match status" value="1"/>
</dbReference>
<dbReference type="PROSITE" id="PS00606">
    <property type="entry name" value="KS3_1"/>
    <property type="match status" value="1"/>
</dbReference>
<evidence type="ECO:0000256" key="2">
    <source>
        <dbReference type="ARBA" id="ARBA00004792"/>
    </source>
</evidence>
<dbReference type="SMART" id="SM00823">
    <property type="entry name" value="PKS_PP"/>
    <property type="match status" value="1"/>
</dbReference>
<dbReference type="Gene3D" id="3.10.129.110">
    <property type="entry name" value="Polyketide synthase dehydratase"/>
    <property type="match status" value="1"/>
</dbReference>
<dbReference type="InterPro" id="IPR049900">
    <property type="entry name" value="PKS_mFAS_DH"/>
</dbReference>
<dbReference type="InterPro" id="IPR020807">
    <property type="entry name" value="PKS_DH"/>
</dbReference>
<dbReference type="InterPro" id="IPR049552">
    <property type="entry name" value="PKS_DH_N"/>
</dbReference>
<evidence type="ECO:0000313" key="14">
    <source>
        <dbReference type="EMBL" id="RKS68196.1"/>
    </source>
</evidence>
<comment type="pathway">
    <text evidence="2">Antibiotic biosynthesis.</text>
</comment>
<accession>A0A495QA61</accession>
<evidence type="ECO:0000256" key="4">
    <source>
        <dbReference type="ARBA" id="ARBA00022553"/>
    </source>
</evidence>
<feature type="domain" description="PKS/mFAS DH" evidence="13">
    <location>
        <begin position="894"/>
        <end position="1163"/>
    </location>
</feature>
<dbReference type="SMART" id="SM01294">
    <property type="entry name" value="PKS_PP_betabranch"/>
    <property type="match status" value="1"/>
</dbReference>
<dbReference type="Pfam" id="PF22953">
    <property type="entry name" value="SpnB_Rossmann"/>
    <property type="match status" value="1"/>
</dbReference>
<dbReference type="Gene3D" id="1.10.1200.10">
    <property type="entry name" value="ACP-like"/>
    <property type="match status" value="1"/>
</dbReference>
<dbReference type="InterPro" id="IPR055123">
    <property type="entry name" value="SpnB-like_Rossmann"/>
</dbReference>
<dbReference type="Gene3D" id="3.40.47.10">
    <property type="match status" value="1"/>
</dbReference>
<protein>
    <submittedName>
        <fullName evidence="14">Acyl transferase domain-containing protein</fullName>
    </submittedName>
</protein>
<dbReference type="InterPro" id="IPR016039">
    <property type="entry name" value="Thiolase-like"/>
</dbReference>
<dbReference type="Pfam" id="PF00698">
    <property type="entry name" value="Acyl_transf_1"/>
    <property type="match status" value="1"/>
</dbReference>
<dbReference type="PROSITE" id="PS50075">
    <property type="entry name" value="CARRIER"/>
    <property type="match status" value="1"/>
</dbReference>
<dbReference type="Pfam" id="PF21089">
    <property type="entry name" value="PKS_DH_N"/>
    <property type="match status" value="1"/>
</dbReference>
<evidence type="ECO:0000256" key="8">
    <source>
        <dbReference type="ARBA" id="ARBA00023315"/>
    </source>
</evidence>
<evidence type="ECO:0000256" key="1">
    <source>
        <dbReference type="ARBA" id="ARBA00001957"/>
    </source>
</evidence>
<dbReference type="PROSITE" id="PS00012">
    <property type="entry name" value="PHOSPHOPANTETHEINE"/>
    <property type="match status" value="1"/>
</dbReference>
<dbReference type="SUPFAM" id="SSF53901">
    <property type="entry name" value="Thiolase-like"/>
    <property type="match status" value="1"/>
</dbReference>
<keyword evidence="6" id="KW-0045">Antibiotic biosynthesis</keyword>
<dbReference type="InterPro" id="IPR036291">
    <property type="entry name" value="NAD(P)-bd_dom_sf"/>
</dbReference>
<dbReference type="GO" id="GO:0033068">
    <property type="term" value="P:macrolide biosynthetic process"/>
    <property type="evidence" value="ECO:0007669"/>
    <property type="project" value="UniProtKB-ARBA"/>
</dbReference>
<feature type="region of interest" description="N-terminal hotdog fold" evidence="9">
    <location>
        <begin position="894"/>
        <end position="1018"/>
    </location>
</feature>
<evidence type="ECO:0000256" key="10">
    <source>
        <dbReference type="SAM" id="MobiDB-lite"/>
    </source>
</evidence>
<dbReference type="Pfam" id="PF14765">
    <property type="entry name" value="PS-DH"/>
    <property type="match status" value="1"/>
</dbReference>
<dbReference type="SUPFAM" id="SSF52151">
    <property type="entry name" value="FabD/lysophospholipase-like"/>
    <property type="match status" value="1"/>
</dbReference>
<dbReference type="Pfam" id="PF00550">
    <property type="entry name" value="PP-binding"/>
    <property type="match status" value="1"/>
</dbReference>
<dbReference type="Pfam" id="PF08990">
    <property type="entry name" value="Docking"/>
    <property type="match status" value="1"/>
</dbReference>
<dbReference type="Pfam" id="PF08659">
    <property type="entry name" value="KR"/>
    <property type="match status" value="1"/>
</dbReference>
<dbReference type="InterPro" id="IPR006162">
    <property type="entry name" value="Ppantetheine_attach_site"/>
</dbReference>
<dbReference type="InterPro" id="IPR014030">
    <property type="entry name" value="Ketoacyl_synth_N"/>
</dbReference>
<dbReference type="SMART" id="SM00825">
    <property type="entry name" value="PKS_KS"/>
    <property type="match status" value="1"/>
</dbReference>
<evidence type="ECO:0000256" key="7">
    <source>
        <dbReference type="ARBA" id="ARBA00023268"/>
    </source>
</evidence>
<dbReference type="GO" id="GO:0006633">
    <property type="term" value="P:fatty acid biosynthetic process"/>
    <property type="evidence" value="ECO:0007669"/>
    <property type="project" value="InterPro"/>
</dbReference>
<sequence>MTATSRDDVVEALRASLLENERLRQQTQRLTAESREPIAIVGMSCRYPGGVTSPEELWELVAEGRDAISDFPDNRGWNVDSLYDPDPDAPGKSYTRSGGFLYDADRFDADFFGISPREALAIDPQQRLLLETSWESIERAGIAPAALRGSRTGVFTGLMYGDYAGRFHHQAPDGFEGYIGTGSAYSIASGRISYTFGLEGPAVTVDTACSSSLVALHLAVQSLRNRECEYALAGGVTVMATPVSFIEFSRQRGLAPDGRCKAFAATADGVGWSEGAGVVFLERLSDAQRNGHPIRAVIRGSAVNQDGASNGLTAPNGPSQQRVIRAALANAGLSAAEVDVVEAHGTGTSLGDPIEAQALLATYGQDRPDDQPLHLGSIKSNIGHTQAAAGIAGVIKMVEAMTHGLLPATLHIDEPSPHIDWDSGNLSLLTKLTPWPDDTDRPRRAAVSSFGISGTNAHLILEDVPPVQDDDRPPADSGALPWLLSAKTESALDTQIQRIRDHVRAHPELHPAQIAYTLATSRTHFEHRAALIGDQVIRNTTTGGKTAFLFSGQGSQRSGMGRDLYKTFPVFAEALDEVCAHFDAPLRDIVFADDDPRLHQTQHAQPALFALEIALYRLLEHWDVRPDYLAGHSVGEISAAHAAGVLSLPDACTLIAARGRLMQQADPTGTMIAIQATEQEIQETLTDQVAIAAINTPTSIVVSGDHDQLQAIAAHWRDQGRKTKQLQVSHAFHSPHMDPVLDEFREIASTLTYHPPTIPIVSNLTGKIAPPDQLTTPGYWTNHIRHTVRYADTITTLHEQGVTTHLELGPDTTLTTLTPDTTPLLQQDQPETHTLTTALATAHTRGTSVNWTKILPTTPPADLPTYPFQHHPYWLDTPTVAGDSTAFGLDATHHPFLAAAVELPDGTRVLTGRVSLDDHSWLADHAVHGSVVLPGAAFADMALHAAHHADCDQVAELVLQEPMTLPADGAVRLRVTVGGPDEAGRLPVTVHGQPESAEPGGPWTCHATGLLSPADVHEPEASAGPWPPRGASPIDAGELYDGLFQAGAEYGPAFQGVSAAWRDGDTLYAEVDLPDDIDVTGFDVHPALLEAAFQPFLHDGSATPQMPASFTGLSFHASGGTALRVRLVRSGDSAEVTVWDGDGVPVAAIAALTSRSVSPDQVGRTVGHGDALFHVEWPPLPVPESASVQWTVIDIDQDMSALGEATDTGAPVPEFLLLPFTAEQGDDASAVHTGTRRLLALVQGLLTESRLDATRLAVVTERAVATGGGEDIENLAGAALWGLIRSAQNEHPDRFVLIDTDGTDASREAVAHALATGEPQLAVRDGRLYTPRLTRTRAVPDDRPTFDPDGTVLITGGTGTLGALIARHLVTTHGARHLLLVSRRGPNAPNAPTLQHQLQELGAHVTITACDTTDQDALAELLETIPAEHPLTAVVHTAGVLDDATITTLTPDQLDTVLRPKADAAWNLHHLTKEHDLTAFVLFSSAAGIFGNPGQANYAAANTYLDALAAHRHANGQPAHSLAWGLWQQETGMTARLDASGTVHGGVVPLTADQALGLFDTALASDHGLLVPVGLDLTRLRAEAAGGQVPALARGLVRVPARRRGTGGSSLAARLAALDQAERERVLLDVVRGHVAEVLGHASPRGVGPERAFRDLGFDSLAAVRLRNRLGAATGLRLSATVVFDHPTPLALARHLLPEIVPEEPDRSPAFAGLDALESALLDAPLGDDVRARAARRLRALLWKLTDDPGTAAGGRPDDDDLDSVSDDELFAVLDDELGTSGSGEGR</sequence>
<dbReference type="Pfam" id="PF02801">
    <property type="entry name" value="Ketoacyl-synt_C"/>
    <property type="match status" value="1"/>
</dbReference>
<comment type="caution">
    <text evidence="14">The sequence shown here is derived from an EMBL/GenBank/DDBJ whole genome shotgun (WGS) entry which is preliminary data.</text>
</comment>
<evidence type="ECO:0000256" key="3">
    <source>
        <dbReference type="ARBA" id="ARBA00022450"/>
    </source>
</evidence>
<feature type="domain" description="Ketosynthase family 3 (KS3)" evidence="12">
    <location>
        <begin position="35"/>
        <end position="463"/>
    </location>
</feature>
<evidence type="ECO:0000259" key="11">
    <source>
        <dbReference type="PROSITE" id="PS50075"/>
    </source>
</evidence>
<comment type="caution">
    <text evidence="9">Lacks conserved residue(s) required for the propagation of feature annotation.</text>
</comment>
<dbReference type="Gene3D" id="3.40.50.720">
    <property type="entry name" value="NAD(P)-binding Rossmann-like Domain"/>
    <property type="match status" value="1"/>
</dbReference>
<dbReference type="InterPro" id="IPR050091">
    <property type="entry name" value="PKS_NRPS_Biosynth_Enz"/>
</dbReference>
<evidence type="ECO:0000259" key="13">
    <source>
        <dbReference type="PROSITE" id="PS52019"/>
    </source>
</evidence>